<feature type="region of interest" description="Disordered" evidence="1">
    <location>
        <begin position="1"/>
        <end position="37"/>
    </location>
</feature>
<sequence>MSRSHSNRGAKNADPEESGDFKFESRANHTDHQTISTPSQAKQVFYIQDPKYEEWSQVVMTKPRDLFDMRAHLQDDAETYTQCMSCDVIVTDELNDCISWARKDTDENNCHAQNFSILIFLYDGAFDKVIAELAKSGEIQATVPCYSTWSGREANRYTILDSKGHDQHVLKELEIMAKLKRLRKIVEDNNSQTSENDATHFSRFNSLQAASKPTSSHMESSQSEFSQTQPQVQESAETEYIDAVEIIG</sequence>
<accession>A0A199UW49</accession>
<feature type="compositionally biased region" description="Basic and acidic residues" evidence="1">
    <location>
        <begin position="11"/>
        <end position="32"/>
    </location>
</feature>
<feature type="compositionally biased region" description="Low complexity" evidence="1">
    <location>
        <begin position="215"/>
        <end position="227"/>
    </location>
</feature>
<reference evidence="2 3" key="1">
    <citation type="journal article" date="2016" name="DNA Res.">
        <title>The draft genome of MD-2 pineapple using hybrid error correction of long reads.</title>
        <authorList>
            <person name="Redwan R.M."/>
            <person name="Saidin A."/>
            <person name="Kumar S.V."/>
        </authorList>
    </citation>
    <scope>NUCLEOTIDE SEQUENCE [LARGE SCALE GENOMIC DNA]</scope>
    <source>
        <strain evidence="3">cv. MD2</strain>
        <tissue evidence="2">Leaf</tissue>
    </source>
</reference>
<organism evidence="2 3">
    <name type="scientific">Ananas comosus</name>
    <name type="common">Pineapple</name>
    <name type="synonym">Ananas ananas</name>
    <dbReference type="NCBI Taxonomy" id="4615"/>
    <lineage>
        <taxon>Eukaryota</taxon>
        <taxon>Viridiplantae</taxon>
        <taxon>Streptophyta</taxon>
        <taxon>Embryophyta</taxon>
        <taxon>Tracheophyta</taxon>
        <taxon>Spermatophyta</taxon>
        <taxon>Magnoliopsida</taxon>
        <taxon>Liliopsida</taxon>
        <taxon>Poales</taxon>
        <taxon>Bromeliaceae</taxon>
        <taxon>Bromelioideae</taxon>
        <taxon>Ananas</taxon>
    </lineage>
</organism>
<name>A0A199UW49_ANACO</name>
<evidence type="ECO:0000313" key="2">
    <source>
        <dbReference type="EMBL" id="OAY68989.1"/>
    </source>
</evidence>
<comment type="caution">
    <text evidence="2">The sequence shown here is derived from an EMBL/GenBank/DDBJ whole genome shotgun (WGS) entry which is preliminary data.</text>
</comment>
<dbReference type="AlphaFoldDB" id="A0A199UW49"/>
<gene>
    <name evidence="2" type="ORF">ACMD2_18095</name>
</gene>
<dbReference type="EMBL" id="LSRQ01004621">
    <property type="protein sequence ID" value="OAY68989.1"/>
    <property type="molecule type" value="Genomic_DNA"/>
</dbReference>
<dbReference type="Proteomes" id="UP000092600">
    <property type="component" value="Unassembled WGS sequence"/>
</dbReference>
<evidence type="ECO:0000256" key="1">
    <source>
        <dbReference type="SAM" id="MobiDB-lite"/>
    </source>
</evidence>
<feature type="region of interest" description="Disordered" evidence="1">
    <location>
        <begin position="209"/>
        <end position="240"/>
    </location>
</feature>
<evidence type="ECO:0000313" key="3">
    <source>
        <dbReference type="Proteomes" id="UP000092600"/>
    </source>
</evidence>
<protein>
    <submittedName>
        <fullName evidence="2">Uncharacterized protein</fullName>
    </submittedName>
</protein>
<proteinExistence type="predicted"/>